<comment type="caution">
    <text evidence="1">The sequence shown here is derived from an EMBL/GenBank/DDBJ whole genome shotgun (WGS) entry which is preliminary data.</text>
</comment>
<name>A0A0G0R891_9BACT</name>
<gene>
    <name evidence="1" type="ORF">UT39_C0025G0005</name>
</gene>
<organism evidence="1 2">
    <name type="scientific">Candidatus Woesebacteria bacterium GW2011_GWA1_39_21</name>
    <dbReference type="NCBI Taxonomy" id="1618550"/>
    <lineage>
        <taxon>Bacteria</taxon>
        <taxon>Candidatus Woeseibacteriota</taxon>
    </lineage>
</organism>
<dbReference type="Gene3D" id="3.40.50.150">
    <property type="entry name" value="Vaccinia Virus protein VP39"/>
    <property type="match status" value="1"/>
</dbReference>
<accession>A0A0G0R891</accession>
<dbReference type="CDD" id="cd02440">
    <property type="entry name" value="AdoMet_MTases"/>
    <property type="match status" value="1"/>
</dbReference>
<proteinExistence type="predicted"/>
<dbReference type="Proteomes" id="UP000034246">
    <property type="component" value="Unassembled WGS sequence"/>
</dbReference>
<dbReference type="STRING" id="1618550.UT39_C0025G0005"/>
<reference evidence="1 2" key="1">
    <citation type="journal article" date="2015" name="Nature">
        <title>rRNA introns, odd ribosomes, and small enigmatic genomes across a large radiation of phyla.</title>
        <authorList>
            <person name="Brown C.T."/>
            <person name="Hug L.A."/>
            <person name="Thomas B.C."/>
            <person name="Sharon I."/>
            <person name="Castelle C.J."/>
            <person name="Singh A."/>
            <person name="Wilkins M.J."/>
            <person name="Williams K.H."/>
            <person name="Banfield J.F."/>
        </authorList>
    </citation>
    <scope>NUCLEOTIDE SEQUENCE [LARGE SCALE GENOMIC DNA]</scope>
</reference>
<evidence type="ECO:0000313" key="1">
    <source>
        <dbReference type="EMBL" id="KKR09942.1"/>
    </source>
</evidence>
<sequence>MNDVVIKEHDLDLERLVQPPISETFGKTVDIFSLKSVEQSVCGGTCSKEPVVVIHGGKYLQCGECTHLHVGNGLTEEELSEHYKESQKYAATYTNPEKAQLRVNQVATPKAEWMLKVYRDLHGNILQDPNVLDVGAGGGHFVKACRDMNLQVEGIELSRPSISFAKNVFNIELSNRDFLGVSADEVKNPRLITFWGVIEHVKDPVAMLKKANDLLKDEPGMVVASVPNFRSGSTIIQMMYPDTAVRHIGPIEHGNIFTEKSISRSFEKASITPTHAWYFGMDAYEIWTQLVTCGRVKSQDFSVDGFMSDFDRIRESLGIAGGVSQEVRGLVTKLTSLKDSGDFSEALDLLPKLQLAFDEERASDEITLAGIPSSEQM</sequence>
<protein>
    <submittedName>
        <fullName evidence="1">Methionine biosynthesis protein MetW-like protein</fullName>
    </submittedName>
</protein>
<dbReference type="AlphaFoldDB" id="A0A0G0R891"/>
<dbReference type="Pfam" id="PF13489">
    <property type="entry name" value="Methyltransf_23"/>
    <property type="match status" value="1"/>
</dbReference>
<evidence type="ECO:0000313" key="2">
    <source>
        <dbReference type="Proteomes" id="UP000034246"/>
    </source>
</evidence>
<dbReference type="EMBL" id="LBWP01000025">
    <property type="protein sequence ID" value="KKR09942.1"/>
    <property type="molecule type" value="Genomic_DNA"/>
</dbReference>
<dbReference type="InterPro" id="IPR029063">
    <property type="entry name" value="SAM-dependent_MTases_sf"/>
</dbReference>
<dbReference type="SUPFAM" id="SSF53335">
    <property type="entry name" value="S-adenosyl-L-methionine-dependent methyltransferases"/>
    <property type="match status" value="1"/>
</dbReference>